<keyword evidence="1" id="KW-0472">Membrane</keyword>
<dbReference type="Gene3D" id="3.40.50.720">
    <property type="entry name" value="NAD(P)-binding Rossmann-like Domain"/>
    <property type="match status" value="1"/>
</dbReference>
<evidence type="ECO:0000313" key="3">
    <source>
        <dbReference type="EMBL" id="ROW15180.1"/>
    </source>
</evidence>
<dbReference type="Pfam" id="PF01073">
    <property type="entry name" value="3Beta_HSD"/>
    <property type="match status" value="1"/>
</dbReference>
<dbReference type="SUPFAM" id="SSF51735">
    <property type="entry name" value="NAD(P)-binding Rossmann-fold domains"/>
    <property type="match status" value="1"/>
</dbReference>
<comment type="caution">
    <text evidence="3">The sequence shown here is derived from an EMBL/GenBank/DDBJ whole genome shotgun (WGS) entry which is preliminary data.</text>
</comment>
<dbReference type="GO" id="GO:0006694">
    <property type="term" value="P:steroid biosynthetic process"/>
    <property type="evidence" value="ECO:0007669"/>
    <property type="project" value="InterPro"/>
</dbReference>
<feature type="transmembrane region" description="Helical" evidence="1">
    <location>
        <begin position="306"/>
        <end position="327"/>
    </location>
</feature>
<dbReference type="STRING" id="1230097.A0A423XG27"/>
<keyword evidence="1" id="KW-0812">Transmembrane</keyword>
<dbReference type="PANTHER" id="PTHR43000">
    <property type="entry name" value="DTDP-D-GLUCOSE 4,6-DEHYDRATASE-RELATED"/>
    <property type="match status" value="1"/>
</dbReference>
<dbReference type="InterPro" id="IPR036291">
    <property type="entry name" value="NAD(P)-bd_dom_sf"/>
</dbReference>
<gene>
    <name evidence="3" type="ORF">VPNG_03036</name>
</gene>
<dbReference type="Proteomes" id="UP000285146">
    <property type="component" value="Unassembled WGS sequence"/>
</dbReference>
<dbReference type="GO" id="GO:0016616">
    <property type="term" value="F:oxidoreductase activity, acting on the CH-OH group of donors, NAD or NADP as acceptor"/>
    <property type="evidence" value="ECO:0007669"/>
    <property type="project" value="InterPro"/>
</dbReference>
<reference evidence="3 4" key="1">
    <citation type="submission" date="2015-09" db="EMBL/GenBank/DDBJ databases">
        <title>Host preference determinants of Valsa canker pathogens revealed by comparative genomics.</title>
        <authorList>
            <person name="Yin Z."/>
            <person name="Huang L."/>
        </authorList>
    </citation>
    <scope>NUCLEOTIDE SEQUENCE [LARGE SCALE GENOMIC DNA]</scope>
    <source>
        <strain evidence="3 4">SXYLt</strain>
    </source>
</reference>
<protein>
    <recommendedName>
        <fullName evidence="2">3-beta hydroxysteroid dehydrogenase/isomerase domain-containing protein</fullName>
    </recommendedName>
</protein>
<feature type="domain" description="3-beta hydroxysteroid dehydrogenase/isomerase" evidence="2">
    <location>
        <begin position="15"/>
        <end position="261"/>
    </location>
</feature>
<evidence type="ECO:0000256" key="1">
    <source>
        <dbReference type="SAM" id="Phobius"/>
    </source>
</evidence>
<dbReference type="InterPro" id="IPR002225">
    <property type="entry name" value="3Beta_OHSteriod_DH/Estase"/>
</dbReference>
<evidence type="ECO:0000313" key="4">
    <source>
        <dbReference type="Proteomes" id="UP000285146"/>
    </source>
</evidence>
<dbReference type="OrthoDB" id="10058185at2759"/>
<sequence>MADTSPSPPFLGNVLVTGGCGFLGYHLVFRLLSDPDYCQHIYIIDRDVSRNIHAHKKTTYLNASVTDREDISSILDRVRPAVIFHAASPNATYGRRGDFYRTNIDGTKNILALAKERPYIKALIYTSSCDVYATRHHKQLKETDAIWQGRPWPWEGVIEYEWSKAVAHRLVLQANTGNAGLKTAVIVPGHIYGLRDSQALSLMFDVFGDPAKPVFQVGKGDNLSSFVEAGNCAEAHVLAAKALLSGVEGVAGEAFNVSDGEDIPVWWHTRLVCAAIRGLYRNLKPTSGSRSQGSEVETKVRYIPGWVMFMVVRLVWWALLLSTAGFVQPPPALSWSGASWCTEEHTLGIGKARRVLRYAPEGSRERHEEIVKQAVQWEWERMRASEVNVSGSRYQCKEE</sequence>
<keyword evidence="4" id="KW-1185">Reference proteome</keyword>
<organism evidence="3 4">
    <name type="scientific">Cytospora leucostoma</name>
    <dbReference type="NCBI Taxonomy" id="1230097"/>
    <lineage>
        <taxon>Eukaryota</taxon>
        <taxon>Fungi</taxon>
        <taxon>Dikarya</taxon>
        <taxon>Ascomycota</taxon>
        <taxon>Pezizomycotina</taxon>
        <taxon>Sordariomycetes</taxon>
        <taxon>Sordariomycetidae</taxon>
        <taxon>Diaporthales</taxon>
        <taxon>Cytosporaceae</taxon>
        <taxon>Cytospora</taxon>
    </lineage>
</organism>
<dbReference type="AlphaFoldDB" id="A0A423XG27"/>
<accession>A0A423XG27</accession>
<name>A0A423XG27_9PEZI</name>
<dbReference type="EMBL" id="LKEB01000010">
    <property type="protein sequence ID" value="ROW15180.1"/>
    <property type="molecule type" value="Genomic_DNA"/>
</dbReference>
<keyword evidence="1" id="KW-1133">Transmembrane helix</keyword>
<dbReference type="InParanoid" id="A0A423XG27"/>
<proteinExistence type="predicted"/>
<evidence type="ECO:0000259" key="2">
    <source>
        <dbReference type="Pfam" id="PF01073"/>
    </source>
</evidence>